<dbReference type="PANTHER" id="PTHR43724">
    <property type="entry name" value="PYRUVATE SYNTHASE SUBUNIT PORD"/>
    <property type="match status" value="1"/>
</dbReference>
<keyword evidence="6" id="KW-0411">Iron-sulfur</keyword>
<evidence type="ECO:0000256" key="5">
    <source>
        <dbReference type="ARBA" id="ARBA00023004"/>
    </source>
</evidence>
<dbReference type="InterPro" id="IPR017900">
    <property type="entry name" value="4Fe4S_Fe_S_CS"/>
</dbReference>
<dbReference type="NCBIfam" id="TIGR02179">
    <property type="entry name" value="PorD_KorD"/>
    <property type="match status" value="1"/>
</dbReference>
<accession>A0ABR7MUK9</accession>
<dbReference type="Pfam" id="PF00037">
    <property type="entry name" value="Fer4"/>
    <property type="match status" value="2"/>
</dbReference>
<keyword evidence="2" id="KW-0004">4Fe-4S</keyword>
<evidence type="ECO:0000256" key="6">
    <source>
        <dbReference type="ARBA" id="ARBA00023014"/>
    </source>
</evidence>
<evidence type="ECO:0000256" key="1">
    <source>
        <dbReference type="ARBA" id="ARBA00001966"/>
    </source>
</evidence>
<reference evidence="8 9" key="1">
    <citation type="submission" date="2020-08" db="EMBL/GenBank/DDBJ databases">
        <title>Genome public.</title>
        <authorList>
            <person name="Liu C."/>
            <person name="Sun Q."/>
        </authorList>
    </citation>
    <scope>NUCLEOTIDE SEQUENCE [LARGE SCALE GENOMIC DNA]</scope>
    <source>
        <strain evidence="8 9">BX3</strain>
    </source>
</reference>
<sequence>MRTDITKINEKTPHDRLTEGLMVFNGGTSKLFKTGEWRTNTPVFHADLCKQCLLCAPVCPDGSIPVKDSKRLEFDMDHCKGCGICANVCPFGAIEMKEGNI</sequence>
<keyword evidence="5" id="KW-0408">Iron</keyword>
<protein>
    <submittedName>
        <fullName evidence="8">4Fe-4S binding protein</fullName>
    </submittedName>
</protein>
<evidence type="ECO:0000313" key="8">
    <source>
        <dbReference type="EMBL" id="MBC8557491.1"/>
    </source>
</evidence>
<keyword evidence="4" id="KW-0677">Repeat</keyword>
<comment type="cofactor">
    <cofactor evidence="1">
        <name>[4Fe-4S] cluster</name>
        <dbReference type="ChEBI" id="CHEBI:49883"/>
    </cofactor>
</comment>
<dbReference type="RefSeq" id="WP_249304719.1">
    <property type="nucleotide sequence ID" value="NZ_JACRSW010000027.1"/>
</dbReference>
<keyword evidence="9" id="KW-1185">Reference proteome</keyword>
<organism evidence="8 9">
    <name type="scientific">Jutongia hominis</name>
    <dbReference type="NCBI Taxonomy" id="2763664"/>
    <lineage>
        <taxon>Bacteria</taxon>
        <taxon>Bacillati</taxon>
        <taxon>Bacillota</taxon>
        <taxon>Clostridia</taxon>
        <taxon>Lachnospirales</taxon>
        <taxon>Lachnospiraceae</taxon>
        <taxon>Jutongia</taxon>
    </lineage>
</organism>
<feature type="domain" description="4Fe-4S ferredoxin-type" evidence="7">
    <location>
        <begin position="40"/>
        <end position="69"/>
    </location>
</feature>
<feature type="domain" description="4Fe-4S ferredoxin-type" evidence="7">
    <location>
        <begin position="70"/>
        <end position="99"/>
    </location>
</feature>
<proteinExistence type="predicted"/>
<dbReference type="InterPro" id="IPR011898">
    <property type="entry name" value="PorD_KorD"/>
</dbReference>
<dbReference type="PANTHER" id="PTHR43724:SF1">
    <property type="entry name" value="PYRUVATE SYNTHASE SUBUNIT PORD"/>
    <property type="match status" value="1"/>
</dbReference>
<evidence type="ECO:0000313" key="9">
    <source>
        <dbReference type="Proteomes" id="UP000637513"/>
    </source>
</evidence>
<keyword evidence="3" id="KW-0479">Metal-binding</keyword>
<dbReference type="PROSITE" id="PS51379">
    <property type="entry name" value="4FE4S_FER_2"/>
    <property type="match status" value="2"/>
</dbReference>
<evidence type="ECO:0000256" key="4">
    <source>
        <dbReference type="ARBA" id="ARBA00022737"/>
    </source>
</evidence>
<evidence type="ECO:0000256" key="3">
    <source>
        <dbReference type="ARBA" id="ARBA00022723"/>
    </source>
</evidence>
<evidence type="ECO:0000256" key="2">
    <source>
        <dbReference type="ARBA" id="ARBA00022485"/>
    </source>
</evidence>
<dbReference type="SUPFAM" id="SSF54862">
    <property type="entry name" value="4Fe-4S ferredoxins"/>
    <property type="match status" value="1"/>
</dbReference>
<comment type="caution">
    <text evidence="8">The sequence shown here is derived from an EMBL/GenBank/DDBJ whole genome shotgun (WGS) entry which is preliminary data.</text>
</comment>
<dbReference type="EMBL" id="JACRSW010000027">
    <property type="protein sequence ID" value="MBC8557491.1"/>
    <property type="molecule type" value="Genomic_DNA"/>
</dbReference>
<gene>
    <name evidence="8" type="ORF">H8700_07200</name>
</gene>
<dbReference type="InterPro" id="IPR017896">
    <property type="entry name" value="4Fe4S_Fe-S-bd"/>
</dbReference>
<name>A0ABR7MUK9_9FIRM</name>
<dbReference type="PROSITE" id="PS00198">
    <property type="entry name" value="4FE4S_FER_1"/>
    <property type="match status" value="1"/>
</dbReference>
<dbReference type="Proteomes" id="UP000637513">
    <property type="component" value="Unassembled WGS sequence"/>
</dbReference>
<evidence type="ECO:0000259" key="7">
    <source>
        <dbReference type="PROSITE" id="PS51379"/>
    </source>
</evidence>
<dbReference type="Gene3D" id="3.30.70.20">
    <property type="match status" value="1"/>
</dbReference>